<dbReference type="EMBL" id="JTJM01000046">
    <property type="protein sequence ID" value="OBW90944.1"/>
    <property type="molecule type" value="Genomic_DNA"/>
</dbReference>
<dbReference type="AlphaFoldDB" id="A0A1A7NPF6"/>
<evidence type="ECO:0000313" key="1">
    <source>
        <dbReference type="EMBL" id="OBW90944.1"/>
    </source>
</evidence>
<keyword evidence="2" id="KW-1185">Reference proteome</keyword>
<accession>A0A1A7NPF6</accession>
<proteinExistence type="predicted"/>
<protein>
    <submittedName>
        <fullName evidence="1">Uncharacterized protein</fullName>
    </submittedName>
</protein>
<reference evidence="1 2" key="1">
    <citation type="submission" date="2014-11" db="EMBL/GenBank/DDBJ databases">
        <title>Pan-genome of Gallibacterium spp.</title>
        <authorList>
            <person name="Kudirkiene E."/>
            <person name="Bojesen A.M."/>
        </authorList>
    </citation>
    <scope>NUCLEOTIDE SEQUENCE [LARGE SCALE GENOMIC DNA]</scope>
    <source>
        <strain evidence="1 2">F151</strain>
    </source>
</reference>
<gene>
    <name evidence="1" type="ORF">QV01_09110</name>
</gene>
<organism evidence="1 2">
    <name type="scientific">Gallibacterium genomosp. 3</name>
    <dbReference type="NCBI Taxonomy" id="505345"/>
    <lineage>
        <taxon>Bacteria</taxon>
        <taxon>Pseudomonadati</taxon>
        <taxon>Pseudomonadota</taxon>
        <taxon>Gammaproteobacteria</taxon>
        <taxon>Pasteurellales</taxon>
        <taxon>Pasteurellaceae</taxon>
        <taxon>Gallibacterium</taxon>
    </lineage>
</organism>
<name>A0A1A7NPF6_9PAST</name>
<comment type="caution">
    <text evidence="1">The sequence shown here is derived from an EMBL/GenBank/DDBJ whole genome shotgun (WGS) entry which is preliminary data.</text>
</comment>
<dbReference type="Proteomes" id="UP000243558">
    <property type="component" value="Unassembled WGS sequence"/>
</dbReference>
<evidence type="ECO:0000313" key="2">
    <source>
        <dbReference type="Proteomes" id="UP000243558"/>
    </source>
</evidence>
<sequence>MNKIKDSSLNRVVEILTDLSPISIGYEAKRLVEKIKPVSTVTVQSVCPHRKNIGRNVTLVEQDSQASLINAA</sequence>